<evidence type="ECO:0000256" key="1">
    <source>
        <dbReference type="ARBA" id="ARBA00022801"/>
    </source>
</evidence>
<feature type="domain" description="Isochorismatase-like" evidence="2">
    <location>
        <begin position="23"/>
        <end position="195"/>
    </location>
</feature>
<dbReference type="InterPro" id="IPR000868">
    <property type="entry name" value="Isochorismatase-like_dom"/>
</dbReference>
<evidence type="ECO:0000313" key="4">
    <source>
        <dbReference type="Proteomes" id="UP001589867"/>
    </source>
</evidence>
<dbReference type="Proteomes" id="UP001589867">
    <property type="component" value="Unassembled WGS sequence"/>
</dbReference>
<keyword evidence="1 3" id="KW-0378">Hydrolase</keyword>
<dbReference type="CDD" id="cd00431">
    <property type="entry name" value="cysteine_hydrolases"/>
    <property type="match status" value="1"/>
</dbReference>
<dbReference type="GO" id="GO:0016787">
    <property type="term" value="F:hydrolase activity"/>
    <property type="evidence" value="ECO:0007669"/>
    <property type="project" value="UniProtKB-KW"/>
</dbReference>
<sequence length="228" mass="24861">MAREYLGHILRDRLDEKIVPSRTALLVVDMQNDFVHDDGHCAKSFGLPMVSGFQSVIGPIAQLVDTARAADVQVIYTKVVQLPDGSLASPLWLADNLRYGFEPLQCMQGTWGWEILDDLAPQPGDLVVEKTRRSAFQGTNLENLLRARGIESLVATGVAGSGCVLSTVRDAIERDYFTIVPKDCIADNNAELTRACYPAFQALLAPEDFTTLADVAAVWQKQPAADAA</sequence>
<dbReference type="EC" id="3.-.-.-" evidence="3"/>
<accession>A0ABV6LWG2</accession>
<dbReference type="InterPro" id="IPR050272">
    <property type="entry name" value="Isochorismatase-like_hydrls"/>
</dbReference>
<evidence type="ECO:0000259" key="2">
    <source>
        <dbReference type="Pfam" id="PF00857"/>
    </source>
</evidence>
<dbReference type="PANTHER" id="PTHR43540:SF6">
    <property type="entry name" value="ISOCHORISMATASE-LIKE DOMAIN-CONTAINING PROTEIN"/>
    <property type="match status" value="1"/>
</dbReference>
<organism evidence="3 4">
    <name type="scientific">Phytohabitans kaempferiae</name>
    <dbReference type="NCBI Taxonomy" id="1620943"/>
    <lineage>
        <taxon>Bacteria</taxon>
        <taxon>Bacillati</taxon>
        <taxon>Actinomycetota</taxon>
        <taxon>Actinomycetes</taxon>
        <taxon>Micromonosporales</taxon>
        <taxon>Micromonosporaceae</taxon>
    </lineage>
</organism>
<proteinExistence type="predicted"/>
<dbReference type="InterPro" id="IPR036380">
    <property type="entry name" value="Isochorismatase-like_sf"/>
</dbReference>
<dbReference type="SUPFAM" id="SSF52499">
    <property type="entry name" value="Isochorismatase-like hydrolases"/>
    <property type="match status" value="1"/>
</dbReference>
<dbReference type="EMBL" id="JBHLUH010000004">
    <property type="protein sequence ID" value="MFC0526637.1"/>
    <property type="molecule type" value="Genomic_DNA"/>
</dbReference>
<dbReference type="PANTHER" id="PTHR43540">
    <property type="entry name" value="PEROXYUREIDOACRYLATE/UREIDOACRYLATE AMIDOHYDROLASE-RELATED"/>
    <property type="match status" value="1"/>
</dbReference>
<name>A0ABV6LWG2_9ACTN</name>
<keyword evidence="4" id="KW-1185">Reference proteome</keyword>
<gene>
    <name evidence="3" type="ORF">ACFFIA_03085</name>
</gene>
<comment type="caution">
    <text evidence="3">The sequence shown here is derived from an EMBL/GenBank/DDBJ whole genome shotgun (WGS) entry which is preliminary data.</text>
</comment>
<protein>
    <submittedName>
        <fullName evidence="3">Isochorismatase family cysteine hydrolase</fullName>
        <ecNumber evidence="3">3.-.-.-</ecNumber>
    </submittedName>
</protein>
<dbReference type="Gene3D" id="3.40.50.850">
    <property type="entry name" value="Isochorismatase-like"/>
    <property type="match status" value="1"/>
</dbReference>
<dbReference type="Pfam" id="PF00857">
    <property type="entry name" value="Isochorismatase"/>
    <property type="match status" value="1"/>
</dbReference>
<evidence type="ECO:0000313" key="3">
    <source>
        <dbReference type="EMBL" id="MFC0526637.1"/>
    </source>
</evidence>
<dbReference type="RefSeq" id="WP_377244882.1">
    <property type="nucleotide sequence ID" value="NZ_JBHLUH010000004.1"/>
</dbReference>
<reference evidence="3 4" key="1">
    <citation type="submission" date="2024-09" db="EMBL/GenBank/DDBJ databases">
        <authorList>
            <person name="Sun Q."/>
            <person name="Mori K."/>
        </authorList>
    </citation>
    <scope>NUCLEOTIDE SEQUENCE [LARGE SCALE GENOMIC DNA]</scope>
    <source>
        <strain evidence="3 4">TBRC 3947</strain>
    </source>
</reference>